<keyword evidence="1" id="KW-0472">Membrane</keyword>
<evidence type="ECO:0008006" key="4">
    <source>
        <dbReference type="Google" id="ProtNLM"/>
    </source>
</evidence>
<keyword evidence="1" id="KW-1133">Transmembrane helix</keyword>
<comment type="caution">
    <text evidence="2">The sequence shown here is derived from an EMBL/GenBank/DDBJ whole genome shotgun (WGS) entry which is preliminary data.</text>
</comment>
<reference evidence="3" key="1">
    <citation type="journal article" date="2015" name="Nat. Genet.">
        <title>The genome and transcriptome of the zoonotic hookworm Ancylostoma ceylanicum identify infection-specific gene families.</title>
        <authorList>
            <person name="Schwarz E.M."/>
            <person name="Hu Y."/>
            <person name="Antoshechkin I."/>
            <person name="Miller M.M."/>
            <person name="Sternberg P.W."/>
            <person name="Aroian R.V."/>
        </authorList>
    </citation>
    <scope>NUCLEOTIDE SEQUENCE</scope>
    <source>
        <strain evidence="3">HY135</strain>
    </source>
</reference>
<evidence type="ECO:0000313" key="3">
    <source>
        <dbReference type="Proteomes" id="UP000024635"/>
    </source>
</evidence>
<organism evidence="2 3">
    <name type="scientific">Ancylostoma ceylanicum</name>
    <dbReference type="NCBI Taxonomy" id="53326"/>
    <lineage>
        <taxon>Eukaryota</taxon>
        <taxon>Metazoa</taxon>
        <taxon>Ecdysozoa</taxon>
        <taxon>Nematoda</taxon>
        <taxon>Chromadorea</taxon>
        <taxon>Rhabditida</taxon>
        <taxon>Rhabditina</taxon>
        <taxon>Rhabditomorpha</taxon>
        <taxon>Strongyloidea</taxon>
        <taxon>Ancylostomatidae</taxon>
        <taxon>Ancylostomatinae</taxon>
        <taxon>Ancylostoma</taxon>
    </lineage>
</organism>
<dbReference type="EMBL" id="JARK01000273">
    <property type="protein sequence ID" value="EYC39150.1"/>
    <property type="molecule type" value="Genomic_DNA"/>
</dbReference>
<dbReference type="AlphaFoldDB" id="A0A016WHP1"/>
<gene>
    <name evidence="2" type="primary">Acey_s0673.g1402</name>
    <name evidence="2" type="synonym">Acey-F32D1.11</name>
    <name evidence="2" type="ORF">Y032_0673g1402</name>
</gene>
<dbReference type="Proteomes" id="UP000024635">
    <property type="component" value="Unassembled WGS sequence"/>
</dbReference>
<sequence>MVPIAAPSSPSSVSAAFGPKPVATYAVTGDLIFAFAVFPLAALALPVRIATMSWNSLFMMLLTAVEILDAFECYTCNPHKGRQCIDQKATCSAGVSSCSMAVFGSGQEIQVRKFCTSPGSTLYHYLLLFPGASFCQNTHGGELPLGLERTYDAPPAPPPLVVNITVLIITTFLAPF</sequence>
<accession>A0A016WHP1</accession>
<dbReference type="OrthoDB" id="6278121at2759"/>
<feature type="transmembrane region" description="Helical" evidence="1">
    <location>
        <begin position="31"/>
        <end position="50"/>
    </location>
</feature>
<proteinExistence type="predicted"/>
<protein>
    <recommendedName>
        <fullName evidence="4">UPAR/Ly6 domain-containing protein</fullName>
    </recommendedName>
</protein>
<evidence type="ECO:0000313" key="2">
    <source>
        <dbReference type="EMBL" id="EYC39150.1"/>
    </source>
</evidence>
<keyword evidence="1" id="KW-0812">Transmembrane</keyword>
<evidence type="ECO:0000256" key="1">
    <source>
        <dbReference type="SAM" id="Phobius"/>
    </source>
</evidence>
<name>A0A016WHP1_9BILA</name>
<keyword evidence="3" id="KW-1185">Reference proteome</keyword>